<comment type="caution">
    <text evidence="2">The sequence shown here is derived from an EMBL/GenBank/DDBJ whole genome shotgun (WGS) entry which is preliminary data.</text>
</comment>
<dbReference type="InterPro" id="IPR000960">
    <property type="entry name" value="Flavin_mOase"/>
</dbReference>
<organism evidence="2 3">
    <name type="scientific">Microlunatus panaciterrae</name>
    <dbReference type="NCBI Taxonomy" id="400768"/>
    <lineage>
        <taxon>Bacteria</taxon>
        <taxon>Bacillati</taxon>
        <taxon>Actinomycetota</taxon>
        <taxon>Actinomycetes</taxon>
        <taxon>Propionibacteriales</taxon>
        <taxon>Propionibacteriaceae</taxon>
        <taxon>Microlunatus</taxon>
    </lineage>
</organism>
<dbReference type="Pfam" id="PF13738">
    <property type="entry name" value="Pyr_redox_3"/>
    <property type="match status" value="1"/>
</dbReference>
<dbReference type="PIRSF" id="PIRSF000332">
    <property type="entry name" value="FMO"/>
    <property type="match status" value="1"/>
</dbReference>
<dbReference type="InterPro" id="IPR036188">
    <property type="entry name" value="FAD/NAD-bd_sf"/>
</dbReference>
<dbReference type="RefSeq" id="WP_338041336.1">
    <property type="nucleotide sequence ID" value="NZ_BAAAQP010000003.1"/>
</dbReference>
<accession>A0ABS2RME2</accession>
<dbReference type="Proteomes" id="UP000704762">
    <property type="component" value="Unassembled WGS sequence"/>
</dbReference>
<dbReference type="PRINTS" id="PR00368">
    <property type="entry name" value="FADPNR"/>
</dbReference>
<keyword evidence="1" id="KW-0560">Oxidoreductase</keyword>
<protein>
    <submittedName>
        <fullName evidence="2">Cation diffusion facilitator CzcD-associated flavoprotein CzcO</fullName>
    </submittedName>
</protein>
<dbReference type="PANTHER" id="PTHR43539">
    <property type="entry name" value="FLAVIN-BINDING MONOOXYGENASE-LIKE PROTEIN (AFU_ORTHOLOGUE AFUA_4G09220)"/>
    <property type="match status" value="1"/>
</dbReference>
<evidence type="ECO:0000256" key="1">
    <source>
        <dbReference type="ARBA" id="ARBA00023002"/>
    </source>
</evidence>
<reference evidence="2 3" key="1">
    <citation type="submission" date="2021-01" db="EMBL/GenBank/DDBJ databases">
        <title>Sequencing the genomes of 1000 actinobacteria strains.</title>
        <authorList>
            <person name="Klenk H.-P."/>
        </authorList>
    </citation>
    <scope>NUCLEOTIDE SEQUENCE [LARGE SCALE GENOMIC DNA]</scope>
    <source>
        <strain evidence="2 3">DSM 18662</strain>
    </source>
</reference>
<dbReference type="Gene3D" id="3.50.50.60">
    <property type="entry name" value="FAD/NAD(P)-binding domain"/>
    <property type="match status" value="1"/>
</dbReference>
<evidence type="ECO:0000313" key="2">
    <source>
        <dbReference type="EMBL" id="MBM7800170.1"/>
    </source>
</evidence>
<dbReference type="EMBL" id="JAFBCF010000001">
    <property type="protein sequence ID" value="MBM7800170.1"/>
    <property type="molecule type" value="Genomic_DNA"/>
</dbReference>
<gene>
    <name evidence="2" type="ORF">JOE57_003091</name>
</gene>
<dbReference type="InterPro" id="IPR050982">
    <property type="entry name" value="Auxin_biosynth/cation_transpt"/>
</dbReference>
<sequence length="380" mass="40269">MSEPTAVVVVGGGPAGLATAAALGRHGVEAQVLDRGDTVGESWANRYARLHLHTPRVQSHLPGLRIPATMGRWVGRDDLVAYLQQYAAHHRLQVRLGVDVHRVERSAGGYRVLTGQGELTARSVVVATGYNQEPVLPDWPGASEFTGELLHAAAYRDGSVYRGLDVLVVGGGNSGAEIAADLAEHGARSVRLAIRTPPQIVPRQIGPVPTTLLGILNDLLPAPVVDPVNRLLQRVTVGDLTGFGVGRPSEGLVAQMRRTDVVPTIDVGLLSQLRLGTVRVVPAVVALHPDRVQLADGQRVRADVVIAATGYRRTLPALVGHLGVLSGDRPLVKGGRTSPWAPDLYFVGLANALKGLLLQINLDARAVARAISARERASAR</sequence>
<evidence type="ECO:0000313" key="3">
    <source>
        <dbReference type="Proteomes" id="UP000704762"/>
    </source>
</evidence>
<keyword evidence="3" id="KW-1185">Reference proteome</keyword>
<name>A0ABS2RME2_9ACTN</name>
<dbReference type="PANTHER" id="PTHR43539:SF78">
    <property type="entry name" value="FLAVIN-CONTAINING MONOOXYGENASE"/>
    <property type="match status" value="1"/>
</dbReference>
<dbReference type="PRINTS" id="PR00469">
    <property type="entry name" value="PNDRDTASEII"/>
</dbReference>
<dbReference type="SUPFAM" id="SSF51905">
    <property type="entry name" value="FAD/NAD(P)-binding domain"/>
    <property type="match status" value="2"/>
</dbReference>
<proteinExistence type="predicted"/>